<organism evidence="5 6">
    <name type="scientific">Desulfolutivibrio sulfodismutans</name>
    <dbReference type="NCBI Taxonomy" id="63561"/>
    <lineage>
        <taxon>Bacteria</taxon>
        <taxon>Pseudomonadati</taxon>
        <taxon>Thermodesulfobacteriota</taxon>
        <taxon>Desulfovibrionia</taxon>
        <taxon>Desulfovibrionales</taxon>
        <taxon>Desulfovibrionaceae</taxon>
        <taxon>Desulfolutivibrio</taxon>
    </lineage>
</organism>
<reference evidence="5 6" key="1">
    <citation type="submission" date="2020-02" db="EMBL/GenBank/DDBJ databases">
        <title>Comparative genomics of sulfur disproportionating microorganisms.</title>
        <authorList>
            <person name="Ward L.M."/>
            <person name="Bertran E."/>
            <person name="Johnston D.T."/>
        </authorList>
    </citation>
    <scope>NUCLEOTIDE SEQUENCE [LARGE SCALE GENOMIC DNA]</scope>
    <source>
        <strain evidence="5 6">DSM 3696</strain>
    </source>
</reference>
<dbReference type="Gene3D" id="1.10.530.10">
    <property type="match status" value="1"/>
</dbReference>
<dbReference type="EMBL" id="JAAGRQ010000034">
    <property type="protein sequence ID" value="NDY57017.1"/>
    <property type="molecule type" value="Genomic_DNA"/>
</dbReference>
<dbReference type="SUPFAM" id="SSF53955">
    <property type="entry name" value="Lysozyme-like"/>
    <property type="match status" value="1"/>
</dbReference>
<accession>A0A7K3NLN4</accession>
<dbReference type="PANTHER" id="PTHR37423:SF2">
    <property type="entry name" value="MEMBRANE-BOUND LYTIC MUREIN TRANSGLYCOSYLASE C"/>
    <property type="match status" value="1"/>
</dbReference>
<comment type="similarity">
    <text evidence="1">Belongs to the transglycosylase Slt family.</text>
</comment>
<dbReference type="AlphaFoldDB" id="A0A7K3NLN4"/>
<evidence type="ECO:0000256" key="1">
    <source>
        <dbReference type="ARBA" id="ARBA00007734"/>
    </source>
</evidence>
<keyword evidence="3" id="KW-0732">Signal</keyword>
<dbReference type="InterPro" id="IPR008258">
    <property type="entry name" value="Transglycosylase_SLT_dom_1"/>
</dbReference>
<name>A0A7K3NLN4_9BACT</name>
<feature type="chain" id="PRO_5029672880" evidence="3">
    <location>
        <begin position="21"/>
        <end position="260"/>
    </location>
</feature>
<dbReference type="InterPro" id="IPR023346">
    <property type="entry name" value="Lysozyme-like_dom_sf"/>
</dbReference>
<protein>
    <submittedName>
        <fullName evidence="5">Lytic transglycosylase domain-containing protein</fullName>
    </submittedName>
</protein>
<dbReference type="RefSeq" id="WP_163302064.1">
    <property type="nucleotide sequence ID" value="NZ_JAAGRQ010000034.1"/>
</dbReference>
<keyword evidence="6" id="KW-1185">Reference proteome</keyword>
<sequence>MPLALAALAVLCLPTGAALAYTLYGYEDEYGIVQLSETKASERHVLLFEGPADPKLGFAEIKKRIRQKGGAAKEKRTDWIAGAVKPFGAVPFAGSGRSMAFGPVVTTGPIIELITRYGKQHNVPVELLYAVAEQESGFHSGAVSPKGAQGLMQLMPDTQATMGVSDPFDPEKSIAAGARFLRLMLDRFKETHLALAAYNAGPEVVARSGGVPAIPETVAYVERILARQAMVREALAVAAEAKKNSPPVTPKEKAGPSPRK</sequence>
<evidence type="ECO:0000256" key="2">
    <source>
        <dbReference type="SAM" id="MobiDB-lite"/>
    </source>
</evidence>
<dbReference type="CDD" id="cd00254">
    <property type="entry name" value="LT-like"/>
    <property type="match status" value="1"/>
</dbReference>
<feature type="region of interest" description="Disordered" evidence="2">
    <location>
        <begin position="239"/>
        <end position="260"/>
    </location>
</feature>
<feature type="domain" description="Transglycosylase SLT" evidence="4">
    <location>
        <begin position="113"/>
        <end position="207"/>
    </location>
</feature>
<dbReference type="Proteomes" id="UP000469724">
    <property type="component" value="Unassembled WGS sequence"/>
</dbReference>
<gene>
    <name evidence="5" type="ORF">G3N56_09710</name>
</gene>
<dbReference type="PANTHER" id="PTHR37423">
    <property type="entry name" value="SOLUBLE LYTIC MUREIN TRANSGLYCOSYLASE-RELATED"/>
    <property type="match status" value="1"/>
</dbReference>
<comment type="caution">
    <text evidence="5">The sequence shown here is derived from an EMBL/GenBank/DDBJ whole genome shotgun (WGS) entry which is preliminary data.</text>
</comment>
<evidence type="ECO:0000313" key="6">
    <source>
        <dbReference type="Proteomes" id="UP000469724"/>
    </source>
</evidence>
<dbReference type="Pfam" id="PF01464">
    <property type="entry name" value="SLT"/>
    <property type="match status" value="1"/>
</dbReference>
<evidence type="ECO:0000259" key="4">
    <source>
        <dbReference type="Pfam" id="PF01464"/>
    </source>
</evidence>
<feature type="signal peptide" evidence="3">
    <location>
        <begin position="1"/>
        <end position="20"/>
    </location>
</feature>
<proteinExistence type="inferred from homology"/>
<evidence type="ECO:0000256" key="3">
    <source>
        <dbReference type="SAM" id="SignalP"/>
    </source>
</evidence>
<evidence type="ECO:0000313" key="5">
    <source>
        <dbReference type="EMBL" id="NDY57017.1"/>
    </source>
</evidence>